<protein>
    <submittedName>
        <fullName evidence="1">Uncharacterized protein</fullName>
    </submittedName>
</protein>
<proteinExistence type="predicted"/>
<accession>A0AAE4BKU9</accession>
<dbReference type="EMBL" id="JAVDQK010000004">
    <property type="protein sequence ID" value="MDR6218193.1"/>
    <property type="molecule type" value="Genomic_DNA"/>
</dbReference>
<evidence type="ECO:0000313" key="1">
    <source>
        <dbReference type="EMBL" id="MDR6218193.1"/>
    </source>
</evidence>
<dbReference type="Proteomes" id="UP001185331">
    <property type="component" value="Unassembled WGS sequence"/>
</dbReference>
<dbReference type="AlphaFoldDB" id="A0AAE4BKU9"/>
<organism evidence="1 2">
    <name type="scientific">Deinococcus soli</name>
    <name type="common">ex Cha et al. 2016</name>
    <dbReference type="NCBI Taxonomy" id="1309411"/>
    <lineage>
        <taxon>Bacteria</taxon>
        <taxon>Thermotogati</taxon>
        <taxon>Deinococcota</taxon>
        <taxon>Deinococci</taxon>
        <taxon>Deinococcales</taxon>
        <taxon>Deinococcaceae</taxon>
        <taxon>Deinococcus</taxon>
    </lineage>
</organism>
<name>A0AAE4BKU9_9DEIO</name>
<comment type="caution">
    <text evidence="1">The sequence shown here is derived from an EMBL/GenBank/DDBJ whole genome shotgun (WGS) entry which is preliminary data.</text>
</comment>
<gene>
    <name evidence="1" type="ORF">J2Y00_001756</name>
</gene>
<evidence type="ECO:0000313" key="2">
    <source>
        <dbReference type="Proteomes" id="UP001185331"/>
    </source>
</evidence>
<dbReference type="RefSeq" id="WP_309854365.1">
    <property type="nucleotide sequence ID" value="NZ_JAVDQJ010000004.1"/>
</dbReference>
<sequence>MEATVTVSQKPMTTALHGAMMTTVITVTGKAPIAIARSKSGVVAFISGVEVSVSSFANKLRTFADAGINMAAVAPVAARFGIEY</sequence>
<reference evidence="1" key="1">
    <citation type="submission" date="2023-07" db="EMBL/GenBank/DDBJ databases">
        <title>Sorghum-associated microbial communities from plants grown in Nebraska, USA.</title>
        <authorList>
            <person name="Schachtman D."/>
        </authorList>
    </citation>
    <scope>NUCLEOTIDE SEQUENCE</scope>
    <source>
        <strain evidence="1">BE330</strain>
    </source>
</reference>